<gene>
    <name evidence="1" type="ORF">BG011_006380</name>
</gene>
<dbReference type="AlphaFoldDB" id="A0A9P6PTR0"/>
<name>A0A9P6PTR0_9FUNG</name>
<evidence type="ECO:0000313" key="1">
    <source>
        <dbReference type="EMBL" id="KAG0253432.1"/>
    </source>
</evidence>
<dbReference type="SUPFAM" id="SSF52047">
    <property type="entry name" value="RNI-like"/>
    <property type="match status" value="1"/>
</dbReference>
<accession>A0A9P6PTR0</accession>
<protein>
    <recommendedName>
        <fullName evidence="3">RNI-like protein</fullName>
    </recommendedName>
</protein>
<dbReference type="PANTHER" id="PTHR13318">
    <property type="entry name" value="PARTNER OF PAIRED, ISOFORM B-RELATED"/>
    <property type="match status" value="1"/>
</dbReference>
<reference evidence="1" key="1">
    <citation type="journal article" date="2020" name="Fungal Divers.">
        <title>Resolving the Mortierellaceae phylogeny through synthesis of multi-gene phylogenetics and phylogenomics.</title>
        <authorList>
            <person name="Vandepol N."/>
            <person name="Liber J."/>
            <person name="Desiro A."/>
            <person name="Na H."/>
            <person name="Kennedy M."/>
            <person name="Barry K."/>
            <person name="Grigoriev I.V."/>
            <person name="Miller A.N."/>
            <person name="O'Donnell K."/>
            <person name="Stajich J.E."/>
            <person name="Bonito G."/>
        </authorList>
    </citation>
    <scope>NUCLEOTIDE SEQUENCE</scope>
    <source>
        <strain evidence="1">KOD948</strain>
    </source>
</reference>
<dbReference type="OrthoDB" id="2432222at2759"/>
<comment type="caution">
    <text evidence="1">The sequence shown here is derived from an EMBL/GenBank/DDBJ whole genome shotgun (WGS) entry which is preliminary data.</text>
</comment>
<dbReference type="InterPro" id="IPR032675">
    <property type="entry name" value="LRR_dom_sf"/>
</dbReference>
<sequence>MAIGKQFWVACTPTLTCLVFGGARFSAFPSDSVKKTLVFPRLKHLEIEVYDRQQFSILDQLDLYSRCPALQSLSLRRYPLQETYIDSPAISNELIRILQASTWSKLVDLDIGLMAMTDIDIARMLRALVNPVKIRFSNPNFGPAAFQVLRHHFPTLKYLDFSSGGSFTSQMFIEVLESCPMLLELQGFRVRAKDIIQSRHWACRSLNHLSALIRFDVNQTTENPFDIGATRSALEDLQRQVFKRLSGQSTLTKLDISVKPGGRNKKSLDLRLGKGLELLATLKDMKGVSFVGTDQLMGFQELEWIHFIKSLDCNTSFTLKYSRLECPSLETFSLRKAYHQSAPSLAHLFFSSPRLTRIKLARMLEALANPVRIRLNNSKFGPAAFQALQYHFPTLKHLDLSNCARDVYQSPGVLSVCSLTRLNFAACAELKYSSSVYIRLGNGFELLTTLKDVEEIGVTYSSQTMGVQEVEWMLEHWPKLRVVKGALNAYDEVLKQRLACMFIAKQGLTCSNA</sequence>
<keyword evidence="2" id="KW-1185">Reference proteome</keyword>
<dbReference type="Proteomes" id="UP000726737">
    <property type="component" value="Unassembled WGS sequence"/>
</dbReference>
<dbReference type="GO" id="GO:0031146">
    <property type="term" value="P:SCF-dependent proteasomal ubiquitin-dependent protein catabolic process"/>
    <property type="evidence" value="ECO:0007669"/>
    <property type="project" value="TreeGrafter"/>
</dbReference>
<proteinExistence type="predicted"/>
<evidence type="ECO:0008006" key="3">
    <source>
        <dbReference type="Google" id="ProtNLM"/>
    </source>
</evidence>
<dbReference type="Gene3D" id="3.80.10.10">
    <property type="entry name" value="Ribonuclease Inhibitor"/>
    <property type="match status" value="2"/>
</dbReference>
<dbReference type="EMBL" id="JAAAJA010000460">
    <property type="protein sequence ID" value="KAG0253432.1"/>
    <property type="molecule type" value="Genomic_DNA"/>
</dbReference>
<organism evidence="1 2">
    <name type="scientific">Mortierella polycephala</name>
    <dbReference type="NCBI Taxonomy" id="41804"/>
    <lineage>
        <taxon>Eukaryota</taxon>
        <taxon>Fungi</taxon>
        <taxon>Fungi incertae sedis</taxon>
        <taxon>Mucoromycota</taxon>
        <taxon>Mortierellomycotina</taxon>
        <taxon>Mortierellomycetes</taxon>
        <taxon>Mortierellales</taxon>
        <taxon>Mortierellaceae</taxon>
        <taxon>Mortierella</taxon>
    </lineage>
</organism>
<dbReference type="PANTHER" id="PTHR13318:SF178">
    <property type="entry name" value="OS02G0200900 PROTEIN"/>
    <property type="match status" value="1"/>
</dbReference>
<dbReference type="GO" id="GO:0019005">
    <property type="term" value="C:SCF ubiquitin ligase complex"/>
    <property type="evidence" value="ECO:0007669"/>
    <property type="project" value="TreeGrafter"/>
</dbReference>
<evidence type="ECO:0000313" key="2">
    <source>
        <dbReference type="Proteomes" id="UP000726737"/>
    </source>
</evidence>